<proteinExistence type="predicted"/>
<dbReference type="AlphaFoldDB" id="A0A1H9FCJ9"/>
<sequence length="185" mass="20016">MQAPLSKTRSMTIAAVLTAVGIIIPMIMPIKVIIGPASYTLASHVPINMAMFVSPLVTAVVALGTTLGFQVAGFPVVIVARAFTHLIYASIGARIIQEQKQILTRVSSRFLLNLGLNLVHALGEVLVVYLFTSFGLSPMSDNFFYVLVVLVGLGTLIHGMVDFELSYQFTGLLQKRTGRTFVNFA</sequence>
<protein>
    <submittedName>
        <fullName evidence="2">Niacin transporter</fullName>
    </submittedName>
</protein>
<evidence type="ECO:0000313" key="3">
    <source>
        <dbReference type="Proteomes" id="UP000198833"/>
    </source>
</evidence>
<accession>A0A1H9FCJ9</accession>
<dbReference type="OrthoDB" id="1631895at2"/>
<feature type="transmembrane region" description="Helical" evidence="1">
    <location>
        <begin position="12"/>
        <end position="33"/>
    </location>
</feature>
<feature type="transmembrane region" description="Helical" evidence="1">
    <location>
        <begin position="143"/>
        <end position="161"/>
    </location>
</feature>
<keyword evidence="1" id="KW-0472">Membrane</keyword>
<keyword evidence="3" id="KW-1185">Reference proteome</keyword>
<gene>
    <name evidence="2" type="ORF">SAMN04488558_1099</name>
</gene>
<dbReference type="Gene3D" id="1.10.1760.20">
    <property type="match status" value="1"/>
</dbReference>
<dbReference type="EMBL" id="FOEN01000009">
    <property type="protein sequence ID" value="SEQ35642.1"/>
    <property type="molecule type" value="Genomic_DNA"/>
</dbReference>
<dbReference type="Proteomes" id="UP000198833">
    <property type="component" value="Unassembled WGS sequence"/>
</dbReference>
<name>A0A1H9FCJ9_9LACT</name>
<evidence type="ECO:0000256" key="1">
    <source>
        <dbReference type="SAM" id="Phobius"/>
    </source>
</evidence>
<reference evidence="2 3" key="1">
    <citation type="submission" date="2016-10" db="EMBL/GenBank/DDBJ databases">
        <authorList>
            <person name="de Groot N.N."/>
        </authorList>
    </citation>
    <scope>NUCLEOTIDE SEQUENCE [LARGE SCALE GENOMIC DNA]</scope>
    <source>
        <strain evidence="2 3">DSM 15695</strain>
    </source>
</reference>
<dbReference type="RefSeq" id="WP_092572327.1">
    <property type="nucleotide sequence ID" value="NZ_CALUDV010000011.1"/>
</dbReference>
<evidence type="ECO:0000313" key="2">
    <source>
        <dbReference type="EMBL" id="SEQ35642.1"/>
    </source>
</evidence>
<keyword evidence="1" id="KW-0812">Transmembrane</keyword>
<organism evidence="2 3">
    <name type="scientific">Ignavigranum ruoffiae</name>
    <dbReference type="NCBI Taxonomy" id="89093"/>
    <lineage>
        <taxon>Bacteria</taxon>
        <taxon>Bacillati</taxon>
        <taxon>Bacillota</taxon>
        <taxon>Bacilli</taxon>
        <taxon>Lactobacillales</taxon>
        <taxon>Aerococcaceae</taxon>
        <taxon>Ignavigranum</taxon>
    </lineage>
</organism>
<dbReference type="STRING" id="89093.SAMN04488558_1099"/>
<feature type="transmembrane region" description="Helical" evidence="1">
    <location>
        <begin position="110"/>
        <end position="131"/>
    </location>
</feature>
<keyword evidence="1" id="KW-1133">Transmembrane helix</keyword>